<feature type="region of interest" description="Disordered" evidence="11">
    <location>
        <begin position="702"/>
        <end position="728"/>
    </location>
</feature>
<dbReference type="GO" id="GO:0050321">
    <property type="term" value="F:tau-protein kinase activity"/>
    <property type="evidence" value="ECO:0007669"/>
    <property type="project" value="TreeGrafter"/>
</dbReference>
<dbReference type="PROSITE" id="PS00108">
    <property type="entry name" value="PROTEIN_KINASE_ST"/>
    <property type="match status" value="1"/>
</dbReference>
<dbReference type="PANTHER" id="PTHR24346">
    <property type="entry name" value="MAP/MICROTUBULE AFFINITY-REGULATING KINASE"/>
    <property type="match status" value="1"/>
</dbReference>
<feature type="compositionally biased region" description="Polar residues" evidence="11">
    <location>
        <begin position="702"/>
        <end position="712"/>
    </location>
</feature>
<dbReference type="STRING" id="60517.A0A0R3VTG9"/>
<dbReference type="GO" id="GO:0035556">
    <property type="term" value="P:intracellular signal transduction"/>
    <property type="evidence" value="ECO:0007669"/>
    <property type="project" value="TreeGrafter"/>
</dbReference>
<feature type="compositionally biased region" description="Low complexity" evidence="11">
    <location>
        <begin position="869"/>
        <end position="884"/>
    </location>
</feature>
<dbReference type="InterPro" id="IPR011009">
    <property type="entry name" value="Kinase-like_dom_sf"/>
</dbReference>
<sequence>LRQQQQQSPADVMVEESWKSAASTIANSSAEGGGGAEKRSASDSTAPTTAASIGAAPPPAKRAWRDQPHVGKYKLIRTLGSGNFAKVKLAQHITTKKEVGSSVSCCYLLAVHYPKLTLQLGGCCEGDRQGEAQSCEFKQTVLMPTHAKFRKQQRQLVARAHMRALHGGLLKLYEVIESDRHVYLVMEFAANGELFEYLVSNGRMREKDARVKFRQIVSAVQYCHQKNIVHRDLKAENLLLDADYNIKLADFGFSNTFRADKKLDTFCGSPPYAAPELFLGKKYIGPEVDVWSLGVILYTIVAGYLPFDAQNLRDLRERVLRGKYRIPFFMSTDCEMLLKRMLVLNPEKRYSLLSVMEDKWTNINMEDNVLRPYQEPTPDFKDPARLAKMVEMGFTLEEIKDSLENNKFNNVTATYFLLGTDRPASSSSSLSHQLSSSTSISNRPTTSITTDDDSVSVPDPSKSVSTPRGSAATSTTAAVAVGGGSALTTGEDSDTPHILVSSASMKKGSSSTHANGSANSTAPAAESTSDSTSSANGKQKSAWPQKRGETVSVESTAATSGVRFDKPKVVVPTTHFDAPRSSEAARDSPTNRSPSKPSGAIGSGGGVRRTRTFTSADKRRNTVAVGGPGGGAEGDSDVSKALVRVPNMDNIVDQVGDESGGERDASDRELDVDGLGVHSSTSGRCVAGGSSDLRLGKTLNQATTLPSPTSTRVRGDDSDSTTLKHQDSLSTAETAYEVTSLGEIRGGGGAFFCGSMSRKQQRNKSRPAIRFEAADEVLSADHPSHATAKAEPNTVPAFMRGAPDRSTAPAARVVHHATNTPVEYSQRFRPPAAPSSPTPHSSQQRQVEVGTESPVRMTTKPTEYHHHSSSFLRSVSSRLSKSSRTTPTQGISRQATEEREEAGKQGSHLVTTDSPIPAHHRAFSSERKHAVVTTDDPWSPMLPEKGHSEGEALVTNISNSLEPLLPACFDKKPRNISVFSGTWRKASSSTTATTIFGSNPDRLMSQLISALNTARIHFARPGKYRLQFVFSPPPPPPSANTSVVSSIAASPMADFASKVRHRVRVVVEVCHVFGTNSYVTRFKHLSPSNCPTAATEDFKTVTQSLVRLVRTSMSTISSSAAAASNS</sequence>
<keyword evidence="2" id="KW-0723">Serine/threonine-protein kinase</keyword>
<dbReference type="FunFam" id="1.10.510.10:FF:000002">
    <property type="entry name" value="Non-specific serine/threonine protein kinase"/>
    <property type="match status" value="1"/>
</dbReference>
<evidence type="ECO:0000256" key="8">
    <source>
        <dbReference type="ARBA" id="ARBA00038181"/>
    </source>
</evidence>
<feature type="compositionally biased region" description="Polar residues" evidence="11">
    <location>
        <begin position="885"/>
        <end position="894"/>
    </location>
</feature>
<dbReference type="AlphaFoldDB" id="A0A0R3VTG9"/>
<evidence type="ECO:0000313" key="14">
    <source>
        <dbReference type="WBParaSite" id="TASK_0000053101-mRNA-1"/>
    </source>
</evidence>
<dbReference type="InterPro" id="IPR015940">
    <property type="entry name" value="UBA"/>
</dbReference>
<dbReference type="PANTHER" id="PTHR24346:SF82">
    <property type="entry name" value="KP78A-RELATED"/>
    <property type="match status" value="1"/>
</dbReference>
<dbReference type="InterPro" id="IPR008271">
    <property type="entry name" value="Ser/Thr_kinase_AS"/>
</dbReference>
<dbReference type="EC" id="2.7.11.1" evidence="1"/>
<evidence type="ECO:0000259" key="13">
    <source>
        <dbReference type="PROSITE" id="PS50030"/>
    </source>
</evidence>
<evidence type="ECO:0000256" key="11">
    <source>
        <dbReference type="SAM" id="MobiDB-lite"/>
    </source>
</evidence>
<keyword evidence="4" id="KW-0547">Nucleotide-binding</keyword>
<protein>
    <recommendedName>
        <fullName evidence="1">non-specific serine/threonine protein kinase</fullName>
        <ecNumber evidence="1">2.7.11.1</ecNumber>
    </recommendedName>
</protein>
<dbReference type="FunFam" id="1.10.8.10:FF:000005">
    <property type="entry name" value="Non-specific serine/threonine protein kinase"/>
    <property type="match status" value="1"/>
</dbReference>
<dbReference type="Pfam" id="PF00069">
    <property type="entry name" value="Pkinase"/>
    <property type="match status" value="1"/>
</dbReference>
<dbReference type="PROSITE" id="PS50011">
    <property type="entry name" value="PROTEIN_KINASE_DOM"/>
    <property type="match status" value="1"/>
</dbReference>
<evidence type="ECO:0000256" key="4">
    <source>
        <dbReference type="ARBA" id="ARBA00022741"/>
    </source>
</evidence>
<feature type="compositionally biased region" description="Basic and acidic residues" evidence="11">
    <location>
        <begin position="577"/>
        <end position="586"/>
    </location>
</feature>
<evidence type="ECO:0000256" key="9">
    <source>
        <dbReference type="ARBA" id="ARBA00047899"/>
    </source>
</evidence>
<proteinExistence type="inferred from homology"/>
<feature type="compositionally biased region" description="Low complexity" evidence="11">
    <location>
        <begin position="520"/>
        <end position="535"/>
    </location>
</feature>
<comment type="function">
    <text evidence="7">May play a role in sperm motility, especially in the regulation of flagellar function.</text>
</comment>
<evidence type="ECO:0000256" key="2">
    <source>
        <dbReference type="ARBA" id="ARBA00022527"/>
    </source>
</evidence>
<dbReference type="GO" id="GO:0000226">
    <property type="term" value="P:microtubule cytoskeleton organization"/>
    <property type="evidence" value="ECO:0007669"/>
    <property type="project" value="TreeGrafter"/>
</dbReference>
<feature type="region of interest" description="Disordered" evidence="11">
    <location>
        <begin position="426"/>
        <end position="477"/>
    </location>
</feature>
<dbReference type="PROSITE" id="PS50030">
    <property type="entry name" value="UBA"/>
    <property type="match status" value="1"/>
</dbReference>
<feature type="region of interest" description="Disordered" evidence="11">
    <location>
        <begin position="1"/>
        <end position="67"/>
    </location>
</feature>
<keyword evidence="6" id="KW-0067">ATP-binding</keyword>
<comment type="catalytic activity">
    <reaction evidence="10">
        <text>L-seryl-[protein] + ATP = O-phospho-L-seryl-[protein] + ADP + H(+)</text>
        <dbReference type="Rhea" id="RHEA:17989"/>
        <dbReference type="Rhea" id="RHEA-COMP:9863"/>
        <dbReference type="Rhea" id="RHEA-COMP:11604"/>
        <dbReference type="ChEBI" id="CHEBI:15378"/>
        <dbReference type="ChEBI" id="CHEBI:29999"/>
        <dbReference type="ChEBI" id="CHEBI:30616"/>
        <dbReference type="ChEBI" id="CHEBI:83421"/>
        <dbReference type="ChEBI" id="CHEBI:456216"/>
        <dbReference type="EC" id="2.7.11.1"/>
    </reaction>
</comment>
<keyword evidence="3" id="KW-0808">Transferase</keyword>
<feature type="domain" description="Protein kinase" evidence="12">
    <location>
        <begin position="73"/>
        <end position="361"/>
    </location>
</feature>
<comment type="similarity">
    <text evidence="8">Belongs to the protein kinase superfamily. CAMK Ser/Thr protein kinase family. Smok subfamily.</text>
</comment>
<feature type="region of interest" description="Disordered" evidence="11">
    <location>
        <begin position="819"/>
        <end position="916"/>
    </location>
</feature>
<dbReference type="CDD" id="cd14337">
    <property type="entry name" value="UBA_MARK_Par1"/>
    <property type="match status" value="1"/>
</dbReference>
<evidence type="ECO:0000256" key="7">
    <source>
        <dbReference type="ARBA" id="ARBA00037391"/>
    </source>
</evidence>
<evidence type="ECO:0000259" key="12">
    <source>
        <dbReference type="PROSITE" id="PS50011"/>
    </source>
</evidence>
<dbReference type="GO" id="GO:0005524">
    <property type="term" value="F:ATP binding"/>
    <property type="evidence" value="ECO:0007669"/>
    <property type="project" value="UniProtKB-KW"/>
</dbReference>
<keyword evidence="5" id="KW-0418">Kinase</keyword>
<evidence type="ECO:0000256" key="1">
    <source>
        <dbReference type="ARBA" id="ARBA00012513"/>
    </source>
</evidence>
<feature type="compositionally biased region" description="Basic and acidic residues" evidence="11">
    <location>
        <begin position="713"/>
        <end position="727"/>
    </location>
</feature>
<evidence type="ECO:0000256" key="5">
    <source>
        <dbReference type="ARBA" id="ARBA00022777"/>
    </source>
</evidence>
<organism evidence="14">
    <name type="scientific">Taenia asiatica</name>
    <name type="common">Asian tapeworm</name>
    <dbReference type="NCBI Taxonomy" id="60517"/>
    <lineage>
        <taxon>Eukaryota</taxon>
        <taxon>Metazoa</taxon>
        <taxon>Spiralia</taxon>
        <taxon>Lophotrochozoa</taxon>
        <taxon>Platyhelminthes</taxon>
        <taxon>Cestoda</taxon>
        <taxon>Eucestoda</taxon>
        <taxon>Cyclophyllidea</taxon>
        <taxon>Taeniidae</taxon>
        <taxon>Taenia</taxon>
    </lineage>
</organism>
<evidence type="ECO:0000256" key="6">
    <source>
        <dbReference type="ARBA" id="ARBA00022840"/>
    </source>
</evidence>
<comment type="catalytic activity">
    <reaction evidence="9">
        <text>L-threonyl-[protein] + ATP = O-phospho-L-threonyl-[protein] + ADP + H(+)</text>
        <dbReference type="Rhea" id="RHEA:46608"/>
        <dbReference type="Rhea" id="RHEA-COMP:11060"/>
        <dbReference type="Rhea" id="RHEA-COMP:11605"/>
        <dbReference type="ChEBI" id="CHEBI:15378"/>
        <dbReference type="ChEBI" id="CHEBI:30013"/>
        <dbReference type="ChEBI" id="CHEBI:30616"/>
        <dbReference type="ChEBI" id="CHEBI:61977"/>
        <dbReference type="ChEBI" id="CHEBI:456216"/>
        <dbReference type="EC" id="2.7.11.1"/>
    </reaction>
</comment>
<dbReference type="WBParaSite" id="TASK_0000053101-mRNA-1">
    <property type="protein sequence ID" value="TASK_0000053101-mRNA-1"/>
    <property type="gene ID" value="TASK_0000053101"/>
</dbReference>
<dbReference type="Gene3D" id="1.10.510.10">
    <property type="entry name" value="Transferase(Phosphotransferase) domain 1"/>
    <property type="match status" value="1"/>
</dbReference>
<evidence type="ECO:0000256" key="10">
    <source>
        <dbReference type="ARBA" id="ARBA00048679"/>
    </source>
</evidence>
<dbReference type="InterPro" id="IPR000719">
    <property type="entry name" value="Prot_kinase_dom"/>
</dbReference>
<evidence type="ECO:0000256" key="3">
    <source>
        <dbReference type="ARBA" id="ARBA00022679"/>
    </source>
</evidence>
<dbReference type="Gene3D" id="3.30.200.20">
    <property type="entry name" value="Phosphorylase Kinase, domain 1"/>
    <property type="match status" value="2"/>
</dbReference>
<dbReference type="SMART" id="SM00165">
    <property type="entry name" value="UBA"/>
    <property type="match status" value="1"/>
</dbReference>
<dbReference type="Gene3D" id="1.10.8.10">
    <property type="entry name" value="DNA helicase RuvA subunit, C-terminal domain"/>
    <property type="match status" value="1"/>
</dbReference>
<dbReference type="SMART" id="SM00220">
    <property type="entry name" value="S_TKc"/>
    <property type="match status" value="1"/>
</dbReference>
<reference evidence="14" key="1">
    <citation type="submission" date="2017-02" db="UniProtKB">
        <authorList>
            <consortium name="WormBaseParasite"/>
        </authorList>
    </citation>
    <scope>IDENTIFICATION</scope>
</reference>
<dbReference type="GO" id="GO:0005737">
    <property type="term" value="C:cytoplasm"/>
    <property type="evidence" value="ECO:0007669"/>
    <property type="project" value="TreeGrafter"/>
</dbReference>
<accession>A0A0R3VTG9</accession>
<feature type="domain" description="UBA" evidence="13">
    <location>
        <begin position="380"/>
        <end position="420"/>
    </location>
</feature>
<dbReference type="SUPFAM" id="SSF56112">
    <property type="entry name" value="Protein kinase-like (PK-like)"/>
    <property type="match status" value="1"/>
</dbReference>
<name>A0A0R3VTG9_TAEAS</name>
<feature type="region of interest" description="Disordered" evidence="11">
    <location>
        <begin position="503"/>
        <end position="637"/>
    </location>
</feature>
<feature type="compositionally biased region" description="Low complexity" evidence="11">
    <location>
        <begin position="42"/>
        <end position="52"/>
    </location>
</feature>